<proteinExistence type="predicted"/>
<dbReference type="HOGENOM" id="CLU_020473_1_1_4"/>
<feature type="transmembrane region" description="Helical" evidence="2">
    <location>
        <begin position="111"/>
        <end position="130"/>
    </location>
</feature>
<feature type="transmembrane region" description="Helical" evidence="2">
    <location>
        <begin position="183"/>
        <end position="201"/>
    </location>
</feature>
<accession>E7RW45</accession>
<evidence type="ECO:0000256" key="1">
    <source>
        <dbReference type="SAM" id="MobiDB-lite"/>
    </source>
</evidence>
<dbReference type="InterPro" id="IPR010559">
    <property type="entry name" value="Sig_transdc_His_kin_internal"/>
</dbReference>
<keyword evidence="2" id="KW-0812">Transmembrane</keyword>
<dbReference type="Proteomes" id="UP000011021">
    <property type="component" value="Unassembled WGS sequence"/>
</dbReference>
<comment type="caution">
    <text evidence="4">The sequence shown here is derived from an EMBL/GenBank/DDBJ whole genome shotgun (WGS) entry which is preliminary data.</text>
</comment>
<evidence type="ECO:0000259" key="3">
    <source>
        <dbReference type="Pfam" id="PF06580"/>
    </source>
</evidence>
<dbReference type="GO" id="GO:0000155">
    <property type="term" value="F:phosphorelay sensor kinase activity"/>
    <property type="evidence" value="ECO:0007669"/>
    <property type="project" value="InterPro"/>
</dbReference>
<keyword evidence="5" id="KW-1185">Reference proteome</keyword>
<dbReference type="PANTHER" id="PTHR34220">
    <property type="entry name" value="SENSOR HISTIDINE KINASE YPDA"/>
    <property type="match status" value="1"/>
</dbReference>
<dbReference type="InterPro" id="IPR050640">
    <property type="entry name" value="Bact_2-comp_sensor_kinase"/>
</dbReference>
<keyword evidence="2" id="KW-0472">Membrane</keyword>
<feature type="transmembrane region" description="Helical" evidence="2">
    <location>
        <begin position="81"/>
        <end position="99"/>
    </location>
</feature>
<keyword evidence="2" id="KW-1133">Transmembrane helix</keyword>
<evidence type="ECO:0000313" key="5">
    <source>
        <dbReference type="Proteomes" id="UP000011021"/>
    </source>
</evidence>
<dbReference type="AlphaFoldDB" id="E7RW45"/>
<dbReference type="STRING" id="887898.HMPREF0551_1016"/>
<dbReference type="InterPro" id="IPR036890">
    <property type="entry name" value="HATPase_C_sf"/>
</dbReference>
<dbReference type="SUPFAM" id="SSF55874">
    <property type="entry name" value="ATPase domain of HSP90 chaperone/DNA topoisomerase II/histidine kinase"/>
    <property type="match status" value="1"/>
</dbReference>
<keyword evidence="4" id="KW-0418">Kinase</keyword>
<name>E7RW45_9BURK</name>
<gene>
    <name evidence="4" type="ORF">HMPREF0551_1016</name>
</gene>
<dbReference type="Gene3D" id="3.30.565.10">
    <property type="entry name" value="Histidine kinase-like ATPase, C-terminal domain"/>
    <property type="match status" value="1"/>
</dbReference>
<reference evidence="4 5" key="1">
    <citation type="submission" date="2010-12" db="EMBL/GenBank/DDBJ databases">
        <authorList>
            <person name="Muzny D."/>
            <person name="Qin X."/>
            <person name="Deng J."/>
            <person name="Jiang H."/>
            <person name="Liu Y."/>
            <person name="Qu J."/>
            <person name="Song X.-Z."/>
            <person name="Zhang L."/>
            <person name="Thornton R."/>
            <person name="Coyle M."/>
            <person name="Francisco L."/>
            <person name="Jackson L."/>
            <person name="Javaid M."/>
            <person name="Korchina V."/>
            <person name="Kovar C."/>
            <person name="Mata R."/>
            <person name="Mathew T."/>
            <person name="Ngo R."/>
            <person name="Nguyen L."/>
            <person name="Nguyen N."/>
            <person name="Okwuonu G."/>
            <person name="Ongeri F."/>
            <person name="Pham C."/>
            <person name="Simmons D."/>
            <person name="Wilczek-Boney K."/>
            <person name="Hale W."/>
            <person name="Jakkamsetti A."/>
            <person name="Pham P."/>
            <person name="Ruth R."/>
            <person name="San Lucas F."/>
            <person name="Warren J."/>
            <person name="Zhang J."/>
            <person name="Zhao Z."/>
            <person name="Zhou C."/>
            <person name="Zhu D."/>
            <person name="Lee S."/>
            <person name="Bess C."/>
            <person name="Blankenburg K."/>
            <person name="Forbes L."/>
            <person name="Fu Q."/>
            <person name="Gubbala S."/>
            <person name="Hirani K."/>
            <person name="Jayaseelan J.C."/>
            <person name="Lara F."/>
            <person name="Munidasa M."/>
            <person name="Palculict T."/>
            <person name="Patil S."/>
            <person name="Pu L.-L."/>
            <person name="Saada N."/>
            <person name="Tang L."/>
            <person name="Weissenberger G."/>
            <person name="Zhu Y."/>
            <person name="Hemphill L."/>
            <person name="Shang Y."/>
            <person name="Youmans B."/>
            <person name="Ayvaz T."/>
            <person name="Ross M."/>
            <person name="Santibanez J."/>
            <person name="Aqrawi P."/>
            <person name="Gross S."/>
            <person name="Joshi V."/>
            <person name="Fowler G."/>
            <person name="Nazareth L."/>
            <person name="Reid J."/>
            <person name="Worley K."/>
            <person name="Petrosino J."/>
            <person name="Highlander S."/>
            <person name="Gibbs R."/>
        </authorList>
    </citation>
    <scope>NUCLEOTIDE SEQUENCE [LARGE SCALE GENOMIC DNA]</scope>
    <source>
        <strain evidence="4 5">ATCC 51599</strain>
    </source>
</reference>
<dbReference type="EMBL" id="AEQP01000003">
    <property type="protein sequence ID" value="EFV95528.1"/>
    <property type="molecule type" value="Genomic_DNA"/>
</dbReference>
<evidence type="ECO:0000313" key="4">
    <source>
        <dbReference type="EMBL" id="EFV95528.1"/>
    </source>
</evidence>
<feature type="region of interest" description="Disordered" evidence="1">
    <location>
        <begin position="1"/>
        <end position="64"/>
    </location>
</feature>
<dbReference type="RefSeq" id="WP_005673226.1">
    <property type="nucleotide sequence ID" value="NZ_CP146288.1"/>
</dbReference>
<dbReference type="eggNOG" id="COG2972">
    <property type="taxonomic scope" value="Bacteria"/>
</dbReference>
<protein>
    <submittedName>
        <fullName evidence="4">Histidine kinase</fullName>
    </submittedName>
</protein>
<evidence type="ECO:0000256" key="2">
    <source>
        <dbReference type="SAM" id="Phobius"/>
    </source>
</evidence>
<feature type="transmembrane region" description="Helical" evidence="2">
    <location>
        <begin position="142"/>
        <end position="163"/>
    </location>
</feature>
<organism evidence="4 5">
    <name type="scientific">Lautropia mirabilis ATCC 51599</name>
    <dbReference type="NCBI Taxonomy" id="887898"/>
    <lineage>
        <taxon>Bacteria</taxon>
        <taxon>Pseudomonadati</taxon>
        <taxon>Pseudomonadota</taxon>
        <taxon>Betaproteobacteria</taxon>
        <taxon>Burkholderiales</taxon>
        <taxon>Burkholderiaceae</taxon>
        <taxon>Lautropia</taxon>
    </lineage>
</organism>
<keyword evidence="4" id="KW-0808">Transferase</keyword>
<dbReference type="PANTHER" id="PTHR34220:SF7">
    <property type="entry name" value="SENSOR HISTIDINE KINASE YPDA"/>
    <property type="match status" value="1"/>
</dbReference>
<sequence>MSSVMQSAPGPAPGAQEPTGSGTSPQPGSGNGDVAANYKDKPAAGGPADSGEGAKARRQSEGAPAPVIPEFCSPGVFSRTLLLVHLGVLAVLGASVSLWDDGNRALDTLFYLLTIFEPSMLLAMLLLCLARKKVNGLSQRMQWVFGLLIPGAIGGVVSLVVGNVQRVAAGEHRDAYVPLLHDALGAALCAVLVAGGVYRYFRLRGRAYAPSFSEARLQALQARIRPHFLFNSLNTVLGLIRSNPKLAESTLENLADLFRVFMRDAREMVPLDDEVVTCKEYLAIEKLRLAPRLDVCWKIDGMPGDALVPSLLLQPLLENAVHHGIEPRTETGVLNICITLVGERVRVEIDNPISTTVASRPGNQMALSNVRERLMLLYDMAAELRTGPQGDRYQVLLEFPYRKERRRRDVRRHFNPDR</sequence>
<feature type="compositionally biased region" description="Low complexity" evidence="1">
    <location>
        <begin position="18"/>
        <end position="28"/>
    </location>
</feature>
<feature type="domain" description="Signal transduction histidine kinase internal region" evidence="3">
    <location>
        <begin position="215"/>
        <end position="292"/>
    </location>
</feature>
<dbReference type="GO" id="GO:0016020">
    <property type="term" value="C:membrane"/>
    <property type="evidence" value="ECO:0007669"/>
    <property type="project" value="InterPro"/>
</dbReference>
<dbReference type="Pfam" id="PF06580">
    <property type="entry name" value="His_kinase"/>
    <property type="match status" value="1"/>
</dbReference>